<dbReference type="FunFam" id="2.40.40.20:FF:000007">
    <property type="entry name" value="AAA family ATPase"/>
    <property type="match status" value="1"/>
</dbReference>
<dbReference type="KEGG" id="mcub:MCBB_1750"/>
<dbReference type="InterPro" id="IPR029067">
    <property type="entry name" value="CDC48_domain_2-like_sf"/>
</dbReference>
<keyword evidence="8" id="KW-0132">Cell division</keyword>
<dbReference type="InterPro" id="IPR027417">
    <property type="entry name" value="P-loop_NTPase"/>
</dbReference>
<dbReference type="InterPro" id="IPR003959">
    <property type="entry name" value="ATPase_AAA_core"/>
</dbReference>
<dbReference type="InterPro" id="IPR003960">
    <property type="entry name" value="ATPase_AAA_CS"/>
</dbReference>
<dbReference type="PANTHER" id="PTHR23077">
    <property type="entry name" value="AAA-FAMILY ATPASE"/>
    <property type="match status" value="1"/>
</dbReference>
<dbReference type="PANTHER" id="PTHR23077:SF171">
    <property type="entry name" value="NUCLEAR VALOSIN-CONTAINING PROTEIN-LIKE"/>
    <property type="match status" value="1"/>
</dbReference>
<dbReference type="InterPro" id="IPR003593">
    <property type="entry name" value="AAA+_ATPase"/>
</dbReference>
<dbReference type="FunFam" id="3.40.50.300:FF:000012">
    <property type="entry name" value="Transitional endoplasmic reticulum ATPase"/>
    <property type="match status" value="1"/>
</dbReference>
<dbReference type="CDD" id="cd19511">
    <property type="entry name" value="RecA-like_CDC48_r2-like"/>
    <property type="match status" value="1"/>
</dbReference>
<dbReference type="SMART" id="SM01073">
    <property type="entry name" value="CDC48_N"/>
    <property type="match status" value="1"/>
</dbReference>
<reference evidence="8 9" key="1">
    <citation type="submission" date="2016-08" db="EMBL/GenBank/DDBJ databases">
        <authorList>
            <person name="Seilhamer J.J."/>
        </authorList>
    </citation>
    <scope>NUCLEOTIDE SEQUENCE [LARGE SCALE GENOMIC DNA]</scope>
    <source>
        <strain evidence="8">Buetzberg</strain>
    </source>
</reference>
<accession>A0A1D3L430</accession>
<dbReference type="Gene3D" id="3.10.330.10">
    <property type="match status" value="1"/>
</dbReference>
<feature type="domain" description="AAA+ ATPase" evidence="5">
    <location>
        <begin position="515"/>
        <end position="653"/>
    </location>
</feature>
<dbReference type="GO" id="GO:0016887">
    <property type="term" value="F:ATP hydrolysis activity"/>
    <property type="evidence" value="ECO:0007669"/>
    <property type="project" value="InterPro"/>
</dbReference>
<dbReference type="Pfam" id="PF02933">
    <property type="entry name" value="CDC48_2"/>
    <property type="match status" value="1"/>
</dbReference>
<dbReference type="InterPro" id="IPR003338">
    <property type="entry name" value="CDC4_N-term_subdom"/>
</dbReference>
<evidence type="ECO:0000256" key="3">
    <source>
        <dbReference type="ARBA" id="ARBA00022741"/>
    </source>
</evidence>
<feature type="domain" description="CDC48" evidence="6">
    <location>
        <begin position="108"/>
        <end position="198"/>
    </location>
</feature>
<dbReference type="FunFam" id="3.40.50.300:FF:000018">
    <property type="entry name" value="Cell division control 48"/>
    <property type="match status" value="1"/>
</dbReference>
<dbReference type="GO" id="GO:0005524">
    <property type="term" value="F:ATP binding"/>
    <property type="evidence" value="ECO:0007669"/>
    <property type="project" value="UniProtKB-KW"/>
</dbReference>
<dbReference type="FunFam" id="1.10.8.60:FF:000057">
    <property type="entry name" value="AAA family ATPase, CDC48 subfamily"/>
    <property type="match status" value="1"/>
</dbReference>
<evidence type="ECO:0000259" key="7">
    <source>
        <dbReference type="SMART" id="SM01073"/>
    </source>
</evidence>
<dbReference type="InterPro" id="IPR041569">
    <property type="entry name" value="AAA_lid_3"/>
</dbReference>
<feature type="domain" description="CDC48 N-terminal subdomain" evidence="7">
    <location>
        <begin position="8"/>
        <end position="92"/>
    </location>
</feature>
<evidence type="ECO:0000256" key="2">
    <source>
        <dbReference type="ARBA" id="ARBA00022737"/>
    </source>
</evidence>
<dbReference type="SUPFAM" id="SSF54585">
    <property type="entry name" value="Cdc48 domain 2-like"/>
    <property type="match status" value="1"/>
</dbReference>
<dbReference type="InterPro" id="IPR009010">
    <property type="entry name" value="Asp_de-COase-like_dom_sf"/>
</dbReference>
<sequence length="761" mass="84062">MPENGELELKVAEALQQDVGKGIVRIDKILMGKIGVVPGGLVEIMGKRVTGAIVGEAYLTDVGLEIVRMDGLTRSNAGTSIGEMVTVRKTELKEAKKVVLAPAVKGIRIMAPGEMLKKNLIGRAVSQGDVLTLVSPRRTRETYKEFPSVESIFSEFFEASTPFSLGEIKFVVVSTSPAGIVRITEITEIEVRPESVEIIEKKIPDVTYEDVGGMKGEISRVREMVELPLRHPEIFDRLGIDPPKGVLLHGPPGTGKTLLAKALANESDANFMAINGPEIMSKYVGEAEKRIRDFFQEAEDSAPSIIFIDEIDAIAPRREEVTGEVERRVVAQILSLMDGLKERGKVIVVGATNRPDALDPALRRPGRFDREIGLRVPDKDGRCEILQIHTRGMPLDDDVHLSEFSEITHGFVGADLAALCRETAMNALRRVLPDIDLEEQTISKEILEKLFVTRYDFLDALKFINPSALREVFIEVPNVHWKDIGGLNELKQSLKEVVEWPLKYPDAFKTIGIEPPKGILLFGPPGTGKTMLSKAVATESKANFISVKGSEVLSKWFGESERKISEIFNKAKQASPCIVFFDELDALAAMRGTGIGEPRVVERMVNTLLSEMDGLEELKGVVVLGATNRPDLLDSALLRPGRFDEIILVPPPDESSRLEIFKVHTDGMSLDSAVNIQELAKRTNGYSGADISALCRKAGMLALHDNIENKEVSPKHFEEAMKKIGPSITPELMRNYENITQKLERGLEPRRGREEFPREVA</sequence>
<dbReference type="Pfam" id="PF00004">
    <property type="entry name" value="AAA"/>
    <property type="match status" value="2"/>
</dbReference>
<evidence type="ECO:0000256" key="4">
    <source>
        <dbReference type="ARBA" id="ARBA00022840"/>
    </source>
</evidence>
<evidence type="ECO:0000256" key="1">
    <source>
        <dbReference type="ARBA" id="ARBA00009833"/>
    </source>
</evidence>
<dbReference type="Pfam" id="PF17862">
    <property type="entry name" value="AAA_lid_3"/>
    <property type="match status" value="2"/>
</dbReference>
<dbReference type="EMBL" id="LT607756">
    <property type="protein sequence ID" value="SCG86305.1"/>
    <property type="molecule type" value="Genomic_DNA"/>
</dbReference>
<dbReference type="AlphaFoldDB" id="A0A1D3L430"/>
<keyword evidence="8" id="KW-0131">Cell cycle</keyword>
<protein>
    <submittedName>
        <fullName evidence="8">Cell division cycle protein 48 homolog MJ1156</fullName>
    </submittedName>
</protein>
<dbReference type="InterPro" id="IPR005938">
    <property type="entry name" value="AAA_ATPase_CDC48"/>
</dbReference>
<comment type="similarity">
    <text evidence="1">Belongs to the AAA ATPase family. CDC48 subfamily.</text>
</comment>
<dbReference type="Gene3D" id="2.40.40.20">
    <property type="match status" value="1"/>
</dbReference>
<gene>
    <name evidence="8" type="ORF">MCBB_1750</name>
</gene>
<keyword evidence="2" id="KW-0677">Repeat</keyword>
<dbReference type="GO" id="GO:0005737">
    <property type="term" value="C:cytoplasm"/>
    <property type="evidence" value="ECO:0007669"/>
    <property type="project" value="UniProtKB-ARBA"/>
</dbReference>
<keyword evidence="9" id="KW-1185">Reference proteome</keyword>
<dbReference type="Proteomes" id="UP000094707">
    <property type="component" value="Chromosome I"/>
</dbReference>
<dbReference type="STRING" id="118062.MCBB_1750"/>
<dbReference type="InterPro" id="IPR050168">
    <property type="entry name" value="AAA_ATPase_domain"/>
</dbReference>
<dbReference type="SMART" id="SM00382">
    <property type="entry name" value="AAA"/>
    <property type="match status" value="2"/>
</dbReference>
<dbReference type="NCBIfam" id="TIGR01243">
    <property type="entry name" value="CDC48"/>
    <property type="match status" value="1"/>
</dbReference>
<organism evidence="8 9">
    <name type="scientific">Methanobacterium congolense</name>
    <dbReference type="NCBI Taxonomy" id="118062"/>
    <lineage>
        <taxon>Archaea</taxon>
        <taxon>Methanobacteriati</taxon>
        <taxon>Methanobacteriota</taxon>
        <taxon>Methanomada group</taxon>
        <taxon>Methanobacteria</taxon>
        <taxon>Methanobacteriales</taxon>
        <taxon>Methanobacteriaceae</taxon>
        <taxon>Methanobacterium</taxon>
    </lineage>
</organism>
<dbReference type="SUPFAM" id="SSF52540">
    <property type="entry name" value="P-loop containing nucleoside triphosphate hydrolases"/>
    <property type="match status" value="2"/>
</dbReference>
<dbReference type="PATRIC" id="fig|129848.4.peg.1792"/>
<evidence type="ECO:0000313" key="8">
    <source>
        <dbReference type="EMBL" id="SCG86305.1"/>
    </source>
</evidence>
<keyword evidence="4" id="KW-0067">ATP-binding</keyword>
<evidence type="ECO:0000259" key="6">
    <source>
        <dbReference type="SMART" id="SM01072"/>
    </source>
</evidence>
<dbReference type="GO" id="GO:0051301">
    <property type="term" value="P:cell division"/>
    <property type="evidence" value="ECO:0007669"/>
    <property type="project" value="UniProtKB-KW"/>
</dbReference>
<dbReference type="SMART" id="SM01072">
    <property type="entry name" value="CDC48_2"/>
    <property type="match status" value="1"/>
</dbReference>
<evidence type="ECO:0000259" key="5">
    <source>
        <dbReference type="SMART" id="SM00382"/>
    </source>
</evidence>
<dbReference type="InterPro" id="IPR004201">
    <property type="entry name" value="Cdc48_dom2"/>
</dbReference>
<feature type="domain" description="AAA+ ATPase" evidence="5">
    <location>
        <begin position="242"/>
        <end position="378"/>
    </location>
</feature>
<name>A0A1D3L430_9EURY</name>
<keyword evidence="3" id="KW-0547">Nucleotide-binding</keyword>
<proteinExistence type="inferred from homology"/>
<evidence type="ECO:0000313" key="9">
    <source>
        <dbReference type="Proteomes" id="UP000094707"/>
    </source>
</evidence>
<dbReference type="Pfam" id="PF02359">
    <property type="entry name" value="CDC48_N"/>
    <property type="match status" value="1"/>
</dbReference>
<dbReference type="Gene3D" id="3.40.50.300">
    <property type="entry name" value="P-loop containing nucleotide triphosphate hydrolases"/>
    <property type="match status" value="2"/>
</dbReference>
<dbReference type="Gene3D" id="1.10.8.60">
    <property type="match status" value="2"/>
</dbReference>
<dbReference type="FunFam" id="1.10.8.60:FF:000038">
    <property type="entry name" value="spermatogenesis-associated protein 5-like protein 1"/>
    <property type="match status" value="1"/>
</dbReference>
<dbReference type="SUPFAM" id="SSF50692">
    <property type="entry name" value="ADC-like"/>
    <property type="match status" value="1"/>
</dbReference>
<dbReference type="PROSITE" id="PS00674">
    <property type="entry name" value="AAA"/>
    <property type="match status" value="2"/>
</dbReference>